<reference evidence="3" key="1">
    <citation type="journal article" date="2021" name="PeerJ">
        <title>Extensive microbial diversity within the chicken gut microbiome revealed by metagenomics and culture.</title>
        <authorList>
            <person name="Gilroy R."/>
            <person name="Ravi A."/>
            <person name="Getino M."/>
            <person name="Pursley I."/>
            <person name="Horton D.L."/>
            <person name="Alikhan N.F."/>
            <person name="Baker D."/>
            <person name="Gharbi K."/>
            <person name="Hall N."/>
            <person name="Watson M."/>
            <person name="Adriaenssens E.M."/>
            <person name="Foster-Nyarko E."/>
            <person name="Jarju S."/>
            <person name="Secka A."/>
            <person name="Antonio M."/>
            <person name="Oren A."/>
            <person name="Chaudhuri R.R."/>
            <person name="La Ragione R."/>
            <person name="Hildebrand F."/>
            <person name="Pallen M.J."/>
        </authorList>
    </citation>
    <scope>NUCLEOTIDE SEQUENCE</scope>
    <source>
        <strain evidence="3">Gambia16-554</strain>
    </source>
</reference>
<dbReference type="PROSITE" id="PS51257">
    <property type="entry name" value="PROKAR_LIPOPROTEIN"/>
    <property type="match status" value="1"/>
</dbReference>
<accession>A0A9D2GPV2</accession>
<feature type="region of interest" description="Disordered" evidence="1">
    <location>
        <begin position="440"/>
        <end position="487"/>
    </location>
</feature>
<evidence type="ECO:0000313" key="3">
    <source>
        <dbReference type="EMBL" id="HIZ85456.1"/>
    </source>
</evidence>
<evidence type="ECO:0000256" key="2">
    <source>
        <dbReference type="SAM" id="SignalP"/>
    </source>
</evidence>
<dbReference type="Proteomes" id="UP000824115">
    <property type="component" value="Unassembled WGS sequence"/>
</dbReference>
<protein>
    <recommendedName>
        <fullName evidence="5">Major fimbrial subunit protein N-terminal domain-containing protein</fullName>
    </recommendedName>
</protein>
<evidence type="ECO:0000313" key="4">
    <source>
        <dbReference type="Proteomes" id="UP000824115"/>
    </source>
</evidence>
<sequence>MKKILMLAAACGMLFSSCSKTSVEGNVDEGQDYRMIIALSSGSDALTVKSGRPLLSEAPGQDIQGITLYFVNEEATNNVVLKKVISESEWANALPYGDNTGKSLEISIKNSDIEGRLPVGTYNVYAVGYSDPSDFEFKAINQNDTWSDDNFYADIKGGAEDDGEEVFAGTLKVYVETSDGYNYLTSTQGQRTTPELVLNRQVAGVTGYFTNIPVSVNGKTPAKLRLIASGKNTRLNFVNLFGEETETGTTVNYVVNGSVSATAENLPYWNGTLAGYEVYTIDLTTWFPKGIAASDINGDGYVGWLDAINYVYVKTNVTAANLDSEIADLNTTWSTAIKGGEGNYKALSEFWVNPNASAQQLVAGSVFAGEFVIPFTRAKGNINTFELQLLDGDGSILKVWNIKVDQKNTGTVEVPVGVETPAADEDYIYSIYRNHMYSMGDKTLNAPGSDPDNPDPDPDPKPQPDPDDDGDGEDDPQDLNTTQDLQIHVNDQWEIIHDMELD</sequence>
<feature type="compositionally biased region" description="Acidic residues" evidence="1">
    <location>
        <begin position="465"/>
        <end position="477"/>
    </location>
</feature>
<feature type="chain" id="PRO_5038549755" description="Major fimbrial subunit protein N-terminal domain-containing protein" evidence="2">
    <location>
        <begin position="22"/>
        <end position="502"/>
    </location>
</feature>
<dbReference type="AlphaFoldDB" id="A0A9D2GPV2"/>
<evidence type="ECO:0008006" key="5">
    <source>
        <dbReference type="Google" id="ProtNLM"/>
    </source>
</evidence>
<dbReference type="EMBL" id="DXAW01000060">
    <property type="protein sequence ID" value="HIZ85456.1"/>
    <property type="molecule type" value="Genomic_DNA"/>
</dbReference>
<feature type="signal peptide" evidence="2">
    <location>
        <begin position="1"/>
        <end position="21"/>
    </location>
</feature>
<comment type="caution">
    <text evidence="3">The sequence shown here is derived from an EMBL/GenBank/DDBJ whole genome shotgun (WGS) entry which is preliminary data.</text>
</comment>
<proteinExistence type="predicted"/>
<gene>
    <name evidence="3" type="ORF">IAC04_03090</name>
</gene>
<reference evidence="3" key="2">
    <citation type="submission" date="2021-04" db="EMBL/GenBank/DDBJ databases">
        <authorList>
            <person name="Gilroy R."/>
        </authorList>
    </citation>
    <scope>NUCLEOTIDE SEQUENCE</scope>
    <source>
        <strain evidence="3">Gambia16-554</strain>
    </source>
</reference>
<evidence type="ECO:0000256" key="1">
    <source>
        <dbReference type="SAM" id="MobiDB-lite"/>
    </source>
</evidence>
<keyword evidence="2" id="KW-0732">Signal</keyword>
<organism evidence="3 4">
    <name type="scientific">Candidatus Coprenecus stercoravium</name>
    <dbReference type="NCBI Taxonomy" id="2840735"/>
    <lineage>
        <taxon>Bacteria</taxon>
        <taxon>Pseudomonadati</taxon>
        <taxon>Bacteroidota</taxon>
        <taxon>Bacteroidia</taxon>
        <taxon>Bacteroidales</taxon>
        <taxon>Rikenellaceae</taxon>
        <taxon>Rikenellaceae incertae sedis</taxon>
        <taxon>Candidatus Coprenecus</taxon>
    </lineage>
</organism>
<name>A0A9D2GPV2_9BACT</name>